<evidence type="ECO:0000256" key="10">
    <source>
        <dbReference type="ARBA" id="ARBA00023221"/>
    </source>
</evidence>
<dbReference type="InterPro" id="IPR050259">
    <property type="entry name" value="SDR"/>
</dbReference>
<evidence type="ECO:0000256" key="13">
    <source>
        <dbReference type="PIRSR" id="PIRSR611284-2"/>
    </source>
</evidence>
<dbReference type="PANTHER" id="PTHR42879:SF2">
    <property type="entry name" value="3-OXOACYL-[ACYL-CARRIER-PROTEIN] REDUCTASE FABG"/>
    <property type="match status" value="1"/>
</dbReference>
<evidence type="ECO:0000256" key="2">
    <source>
        <dbReference type="ARBA" id="ARBA00005194"/>
    </source>
</evidence>
<feature type="active site" description="Proton acceptor" evidence="12">
    <location>
        <position position="155"/>
    </location>
</feature>
<dbReference type="GO" id="GO:0004316">
    <property type="term" value="F:3-oxoacyl-[acyl-carrier-protein] reductase (NADPH) activity"/>
    <property type="evidence" value="ECO:0007669"/>
    <property type="project" value="UniProtKB-UniRule"/>
</dbReference>
<comment type="pathway">
    <text evidence="2 14">Lipid metabolism; fatty acid biosynthesis.</text>
</comment>
<evidence type="ECO:0000256" key="8">
    <source>
        <dbReference type="ARBA" id="ARBA00023098"/>
    </source>
</evidence>
<evidence type="ECO:0000256" key="12">
    <source>
        <dbReference type="PIRSR" id="PIRSR611284-1"/>
    </source>
</evidence>
<evidence type="ECO:0000256" key="9">
    <source>
        <dbReference type="ARBA" id="ARBA00023160"/>
    </source>
</evidence>
<reference evidence="17 18" key="1">
    <citation type="submission" date="2017-06" db="EMBL/GenBank/DDBJ databases">
        <title>Draft genome sequence of anaerobic fermentative bacterium Anaeromicrobium sediminis DY2726D isolated from West Pacific Ocean sediments.</title>
        <authorList>
            <person name="Zeng X."/>
        </authorList>
    </citation>
    <scope>NUCLEOTIDE SEQUENCE [LARGE SCALE GENOMIC DNA]</scope>
    <source>
        <strain evidence="17 18">DY2726D</strain>
    </source>
</reference>
<keyword evidence="7 14" id="KW-0560">Oxidoreductase</keyword>
<keyword evidence="10" id="KW-0753">Steroid metabolism</keyword>
<evidence type="ECO:0000313" key="17">
    <source>
        <dbReference type="EMBL" id="PAB58892.1"/>
    </source>
</evidence>
<evidence type="ECO:0000256" key="7">
    <source>
        <dbReference type="ARBA" id="ARBA00023002"/>
    </source>
</evidence>
<comment type="catalytic activity">
    <reaction evidence="11 14">
        <text>a (3R)-hydroxyacyl-[ACP] + NADP(+) = a 3-oxoacyl-[ACP] + NADPH + H(+)</text>
        <dbReference type="Rhea" id="RHEA:17397"/>
        <dbReference type="Rhea" id="RHEA-COMP:9916"/>
        <dbReference type="Rhea" id="RHEA-COMP:9945"/>
        <dbReference type="ChEBI" id="CHEBI:15378"/>
        <dbReference type="ChEBI" id="CHEBI:57783"/>
        <dbReference type="ChEBI" id="CHEBI:58349"/>
        <dbReference type="ChEBI" id="CHEBI:78776"/>
        <dbReference type="ChEBI" id="CHEBI:78827"/>
        <dbReference type="EC" id="1.1.1.100"/>
    </reaction>
</comment>
<dbReference type="NCBIfam" id="NF004200">
    <property type="entry name" value="PRK05653.1-5"/>
    <property type="match status" value="1"/>
</dbReference>
<evidence type="ECO:0000256" key="11">
    <source>
        <dbReference type="ARBA" id="ARBA00048508"/>
    </source>
</evidence>
<feature type="domain" description="Ketoreductase" evidence="16">
    <location>
        <begin position="6"/>
        <end position="186"/>
    </location>
</feature>
<proteinExistence type="inferred from homology"/>
<comment type="function">
    <text evidence="1 14">Catalyzes the NADPH-dependent reduction of beta-ketoacyl-ACP substrates to beta-hydroxyacyl-ACP products, the first reductive step in the elongation cycle of fatty acid biosynthesis.</text>
</comment>
<keyword evidence="5 14" id="KW-0276">Fatty acid metabolism</keyword>
<sequence length="247" mass="26300">MNLNGKTALVTGGSRGIGKAIALRLAEFGANIVVNYTSNSQKAEETVNEIKEMGRDAIALQANVADLSQIEELVKKAEEKFGNIDVLVNNAGIEKDKLLIKMTEEDWDKVMEVNLKGAFNCTKIIGRKMMRKRSGKIINITSVVGITGNVGQANYAASKAGLIGFTKSVAKELATRGITVNAVAPGLIKSDMTDALPEAIKEQMLAKIPVGKAGMPEEVADTVAFLASERANYITGQVINVDGGMVM</sequence>
<dbReference type="InterPro" id="IPR020904">
    <property type="entry name" value="Sc_DH/Rdtase_CS"/>
</dbReference>
<comment type="caution">
    <text evidence="17">The sequence shown here is derived from an EMBL/GenBank/DDBJ whole genome shotgun (WGS) entry which is preliminary data.</text>
</comment>
<feature type="binding site" evidence="13">
    <location>
        <begin position="155"/>
        <end position="159"/>
    </location>
    <ligand>
        <name>NADP(+)</name>
        <dbReference type="ChEBI" id="CHEBI:58349"/>
    </ligand>
</feature>
<gene>
    <name evidence="17" type="ORF">CCE28_13450</name>
</gene>
<dbReference type="Gene3D" id="3.40.50.720">
    <property type="entry name" value="NAD(P)-binding Rossmann-like Domain"/>
    <property type="match status" value="1"/>
</dbReference>
<dbReference type="EMBL" id="NIBG01000011">
    <property type="protein sequence ID" value="PAB58892.1"/>
    <property type="molecule type" value="Genomic_DNA"/>
</dbReference>
<dbReference type="GO" id="GO:0051287">
    <property type="term" value="F:NAD binding"/>
    <property type="evidence" value="ECO:0007669"/>
    <property type="project" value="UniProtKB-UniRule"/>
</dbReference>
<organism evidence="17 18">
    <name type="scientific">Anaeromicrobium sediminis</name>
    <dbReference type="NCBI Taxonomy" id="1478221"/>
    <lineage>
        <taxon>Bacteria</taxon>
        <taxon>Bacillati</taxon>
        <taxon>Bacillota</taxon>
        <taxon>Clostridia</taxon>
        <taxon>Peptostreptococcales</taxon>
        <taxon>Thermotaleaceae</taxon>
        <taxon>Anaeromicrobium</taxon>
    </lineage>
</organism>
<feature type="binding site" evidence="13">
    <location>
        <position position="188"/>
    </location>
    <ligand>
        <name>NADP(+)</name>
        <dbReference type="ChEBI" id="CHEBI:58349"/>
    </ligand>
</feature>
<evidence type="ECO:0000256" key="14">
    <source>
        <dbReference type="RuleBase" id="RU366074"/>
    </source>
</evidence>
<dbReference type="EC" id="1.1.1.100" evidence="14"/>
<keyword evidence="18" id="KW-1185">Reference proteome</keyword>
<dbReference type="UniPathway" id="UPA00094"/>
<dbReference type="SUPFAM" id="SSF51735">
    <property type="entry name" value="NAD(P)-binding Rossmann-fold domains"/>
    <property type="match status" value="1"/>
</dbReference>
<dbReference type="InterPro" id="IPR002347">
    <property type="entry name" value="SDR_fam"/>
</dbReference>
<dbReference type="InterPro" id="IPR057326">
    <property type="entry name" value="KR_dom"/>
</dbReference>
<dbReference type="InterPro" id="IPR011284">
    <property type="entry name" value="3oxo_ACP_reduc"/>
</dbReference>
<accession>A0A267MHK4</accession>
<dbReference type="FunFam" id="3.40.50.720:FF:000037">
    <property type="entry name" value="3-oxoacyl-[acyl-carrier-protein] reductase FabG"/>
    <property type="match status" value="1"/>
</dbReference>
<feature type="binding site" evidence="13">
    <location>
        <begin position="63"/>
        <end position="64"/>
    </location>
    <ligand>
        <name>NADP(+)</name>
        <dbReference type="ChEBI" id="CHEBI:58349"/>
    </ligand>
</feature>
<dbReference type="GO" id="GO:0006633">
    <property type="term" value="P:fatty acid biosynthetic process"/>
    <property type="evidence" value="ECO:0007669"/>
    <property type="project" value="UniProtKB-UniPathway"/>
</dbReference>
<dbReference type="OrthoDB" id="9803333at2"/>
<dbReference type="NCBIfam" id="TIGR01830">
    <property type="entry name" value="3oxo_ACP_reduc"/>
    <property type="match status" value="1"/>
</dbReference>
<evidence type="ECO:0000256" key="3">
    <source>
        <dbReference type="ARBA" id="ARBA00006484"/>
    </source>
</evidence>
<evidence type="ECO:0000313" key="18">
    <source>
        <dbReference type="Proteomes" id="UP000216024"/>
    </source>
</evidence>
<evidence type="ECO:0000256" key="5">
    <source>
        <dbReference type="ARBA" id="ARBA00022832"/>
    </source>
</evidence>
<evidence type="ECO:0000256" key="15">
    <source>
        <dbReference type="SAM" id="Coils"/>
    </source>
</evidence>
<dbReference type="PROSITE" id="PS00061">
    <property type="entry name" value="ADH_SHORT"/>
    <property type="match status" value="1"/>
</dbReference>
<dbReference type="NCBIfam" id="NF009466">
    <property type="entry name" value="PRK12826.1-2"/>
    <property type="match status" value="1"/>
</dbReference>
<dbReference type="InterPro" id="IPR036291">
    <property type="entry name" value="NAD(P)-bd_dom_sf"/>
</dbReference>
<dbReference type="Pfam" id="PF13561">
    <property type="entry name" value="adh_short_C2"/>
    <property type="match status" value="1"/>
</dbReference>
<evidence type="ECO:0000259" key="16">
    <source>
        <dbReference type="SMART" id="SM00822"/>
    </source>
</evidence>
<dbReference type="Proteomes" id="UP000216024">
    <property type="component" value="Unassembled WGS sequence"/>
</dbReference>
<dbReference type="SMART" id="SM00822">
    <property type="entry name" value="PKS_KR"/>
    <property type="match status" value="1"/>
</dbReference>
<evidence type="ECO:0000256" key="1">
    <source>
        <dbReference type="ARBA" id="ARBA00002607"/>
    </source>
</evidence>
<feature type="binding site" evidence="13">
    <location>
        <position position="90"/>
    </location>
    <ligand>
        <name>NADP(+)</name>
        <dbReference type="ChEBI" id="CHEBI:58349"/>
    </ligand>
</feature>
<comment type="subunit">
    <text evidence="14">Homotetramer.</text>
</comment>
<protein>
    <recommendedName>
        <fullName evidence="14">3-oxoacyl-[acyl-carrier-protein] reductase</fullName>
        <ecNumber evidence="14">1.1.1.100</ecNumber>
    </recommendedName>
</protein>
<keyword evidence="8 14" id="KW-0443">Lipid metabolism</keyword>
<keyword evidence="15" id="KW-0175">Coiled coil</keyword>
<dbReference type="GO" id="GO:0008202">
    <property type="term" value="P:steroid metabolic process"/>
    <property type="evidence" value="ECO:0007669"/>
    <property type="project" value="UniProtKB-KW"/>
</dbReference>
<evidence type="ECO:0000256" key="6">
    <source>
        <dbReference type="ARBA" id="ARBA00022857"/>
    </source>
</evidence>
<name>A0A267MHK4_9FIRM</name>
<comment type="similarity">
    <text evidence="3 14">Belongs to the short-chain dehydrogenases/reductases (SDR) family.</text>
</comment>
<evidence type="ECO:0000256" key="4">
    <source>
        <dbReference type="ARBA" id="ARBA00022516"/>
    </source>
</evidence>
<feature type="coiled-coil region" evidence="15">
    <location>
        <begin position="33"/>
        <end position="80"/>
    </location>
</feature>
<keyword evidence="6 13" id="KW-0521">NADP</keyword>
<dbReference type="PRINTS" id="PR00080">
    <property type="entry name" value="SDRFAMILY"/>
</dbReference>
<dbReference type="RefSeq" id="WP_095134246.1">
    <property type="nucleotide sequence ID" value="NZ_NIBG01000011.1"/>
</dbReference>
<feature type="binding site" evidence="13">
    <location>
        <begin position="12"/>
        <end position="15"/>
    </location>
    <ligand>
        <name>NADP(+)</name>
        <dbReference type="ChEBI" id="CHEBI:58349"/>
    </ligand>
</feature>
<dbReference type="NCBIfam" id="NF004198">
    <property type="entry name" value="PRK05653.1-3"/>
    <property type="match status" value="1"/>
</dbReference>
<keyword evidence="4 14" id="KW-0444">Lipid biosynthesis</keyword>
<dbReference type="AlphaFoldDB" id="A0A267MHK4"/>
<dbReference type="NCBIfam" id="NF005559">
    <property type="entry name" value="PRK07231.1"/>
    <property type="match status" value="1"/>
</dbReference>
<keyword evidence="9 14" id="KW-0275">Fatty acid biosynthesis</keyword>
<dbReference type="CDD" id="cd05333">
    <property type="entry name" value="BKR_SDR_c"/>
    <property type="match status" value="1"/>
</dbReference>
<dbReference type="PRINTS" id="PR00081">
    <property type="entry name" value="GDHRDH"/>
</dbReference>
<dbReference type="PANTHER" id="PTHR42879">
    <property type="entry name" value="3-OXOACYL-(ACYL-CARRIER-PROTEIN) REDUCTASE"/>
    <property type="match status" value="1"/>
</dbReference>